<protein>
    <submittedName>
        <fullName evidence="1">7396_t:CDS:1</fullName>
    </submittedName>
</protein>
<dbReference type="Gene3D" id="1.10.510.10">
    <property type="entry name" value="Transferase(Phosphotransferase) domain 1"/>
    <property type="match status" value="1"/>
</dbReference>
<dbReference type="SUPFAM" id="SSF56112">
    <property type="entry name" value="Protein kinase-like (PK-like)"/>
    <property type="match status" value="1"/>
</dbReference>
<sequence length="87" mass="10124">PFCCRSHDAHLIIDIFKGISPEIVKGTPEIYVNLMKSFWQSDPSKRPTSEEIGDILIYQWSVFEGNSEIYKIFKKANKEMENNIELD</sequence>
<dbReference type="OrthoDB" id="2387484at2759"/>
<keyword evidence="2" id="KW-1185">Reference proteome</keyword>
<name>A0A9N9K2H3_9GLOM</name>
<proteinExistence type="predicted"/>
<evidence type="ECO:0000313" key="2">
    <source>
        <dbReference type="Proteomes" id="UP000789405"/>
    </source>
</evidence>
<accession>A0A9N9K2H3</accession>
<evidence type="ECO:0000313" key="1">
    <source>
        <dbReference type="EMBL" id="CAG8807433.1"/>
    </source>
</evidence>
<dbReference type="EMBL" id="CAJVPY010042548">
    <property type="protein sequence ID" value="CAG8807433.1"/>
    <property type="molecule type" value="Genomic_DNA"/>
</dbReference>
<gene>
    <name evidence="1" type="ORF">DERYTH_LOCUS24674</name>
</gene>
<dbReference type="AlphaFoldDB" id="A0A9N9K2H3"/>
<reference evidence="1" key="1">
    <citation type="submission" date="2021-06" db="EMBL/GenBank/DDBJ databases">
        <authorList>
            <person name="Kallberg Y."/>
            <person name="Tangrot J."/>
            <person name="Rosling A."/>
        </authorList>
    </citation>
    <scope>NUCLEOTIDE SEQUENCE</scope>
    <source>
        <strain evidence="1">MA453B</strain>
    </source>
</reference>
<dbReference type="Proteomes" id="UP000789405">
    <property type="component" value="Unassembled WGS sequence"/>
</dbReference>
<feature type="non-terminal residue" evidence="1">
    <location>
        <position position="1"/>
    </location>
</feature>
<feature type="non-terminal residue" evidence="1">
    <location>
        <position position="87"/>
    </location>
</feature>
<organism evidence="1 2">
    <name type="scientific">Dentiscutata erythropus</name>
    <dbReference type="NCBI Taxonomy" id="1348616"/>
    <lineage>
        <taxon>Eukaryota</taxon>
        <taxon>Fungi</taxon>
        <taxon>Fungi incertae sedis</taxon>
        <taxon>Mucoromycota</taxon>
        <taxon>Glomeromycotina</taxon>
        <taxon>Glomeromycetes</taxon>
        <taxon>Diversisporales</taxon>
        <taxon>Gigasporaceae</taxon>
        <taxon>Dentiscutata</taxon>
    </lineage>
</organism>
<comment type="caution">
    <text evidence="1">The sequence shown here is derived from an EMBL/GenBank/DDBJ whole genome shotgun (WGS) entry which is preliminary data.</text>
</comment>
<dbReference type="InterPro" id="IPR011009">
    <property type="entry name" value="Kinase-like_dom_sf"/>
</dbReference>